<dbReference type="InterPro" id="IPR008978">
    <property type="entry name" value="HSP20-like_chaperone"/>
</dbReference>
<dbReference type="OrthoDB" id="1898560at2759"/>
<accession>A0A9W8HD97</accession>
<evidence type="ECO:0000259" key="5">
    <source>
        <dbReference type="PROSITE" id="PS51203"/>
    </source>
</evidence>
<dbReference type="Pfam" id="PF04968">
    <property type="entry name" value="CHORD"/>
    <property type="match status" value="2"/>
</dbReference>
<dbReference type="PANTHER" id="PTHR46983">
    <property type="entry name" value="CYSTEINE AND HISTIDINE-RICH DOMAIN-CONTAINING PROTEIN 1"/>
    <property type="match status" value="1"/>
</dbReference>
<evidence type="ECO:0000313" key="7">
    <source>
        <dbReference type="EMBL" id="KAJ2782937.1"/>
    </source>
</evidence>
<evidence type="ECO:0000256" key="3">
    <source>
        <dbReference type="ARBA" id="ARBA00022833"/>
    </source>
</evidence>
<dbReference type="Gene3D" id="4.10.1130.20">
    <property type="match status" value="2"/>
</dbReference>
<dbReference type="AlphaFoldDB" id="A0A9W8HD97"/>
<evidence type="ECO:0000256" key="1">
    <source>
        <dbReference type="ARBA" id="ARBA00022723"/>
    </source>
</evidence>
<dbReference type="EMBL" id="JANBUM010000160">
    <property type="protein sequence ID" value="KAJ2782937.1"/>
    <property type="molecule type" value="Genomic_DNA"/>
</dbReference>
<reference evidence="7" key="1">
    <citation type="submission" date="2022-07" db="EMBL/GenBank/DDBJ databases">
        <title>Phylogenomic reconstructions and comparative analyses of Kickxellomycotina fungi.</title>
        <authorList>
            <person name="Reynolds N.K."/>
            <person name="Stajich J.E."/>
            <person name="Barry K."/>
            <person name="Grigoriev I.V."/>
            <person name="Crous P."/>
            <person name="Smith M.E."/>
        </authorList>
    </citation>
    <scope>NUCLEOTIDE SEQUENCE</scope>
    <source>
        <strain evidence="7">BCRC 34489</strain>
    </source>
</reference>
<feature type="region of interest" description="Disordered" evidence="4">
    <location>
        <begin position="85"/>
        <end position="126"/>
    </location>
</feature>
<dbReference type="PROSITE" id="PS51203">
    <property type="entry name" value="CS"/>
    <property type="match status" value="1"/>
</dbReference>
<feature type="compositionally biased region" description="Low complexity" evidence="4">
    <location>
        <begin position="99"/>
        <end position="109"/>
    </location>
</feature>
<dbReference type="InterPro" id="IPR007051">
    <property type="entry name" value="CHORD_dom"/>
</dbReference>
<evidence type="ECO:0000256" key="4">
    <source>
        <dbReference type="SAM" id="MobiDB-lite"/>
    </source>
</evidence>
<evidence type="ECO:0008006" key="9">
    <source>
        <dbReference type="Google" id="ProtNLM"/>
    </source>
</evidence>
<dbReference type="CDD" id="cd06466">
    <property type="entry name" value="p23_CS_SGT1_like"/>
    <property type="match status" value="1"/>
</dbReference>
<evidence type="ECO:0000313" key="8">
    <source>
        <dbReference type="Proteomes" id="UP001140172"/>
    </source>
</evidence>
<dbReference type="Gene3D" id="2.60.40.790">
    <property type="match status" value="1"/>
</dbReference>
<dbReference type="Pfam" id="PF04969">
    <property type="entry name" value="CS"/>
    <property type="match status" value="1"/>
</dbReference>
<dbReference type="SUPFAM" id="SSF49764">
    <property type="entry name" value="HSP20-like chaperones"/>
    <property type="match status" value="1"/>
</dbReference>
<keyword evidence="8" id="KW-1185">Reference proteome</keyword>
<dbReference type="PANTHER" id="PTHR46983:SF3">
    <property type="entry name" value="CHPADIPLOID STATE MAINTENANCE PROTEIN CHPA"/>
    <property type="match status" value="1"/>
</dbReference>
<keyword evidence="1" id="KW-0479">Metal-binding</keyword>
<evidence type="ECO:0000259" key="6">
    <source>
        <dbReference type="PROSITE" id="PS51401"/>
    </source>
</evidence>
<dbReference type="InterPro" id="IPR039790">
    <property type="entry name" value="CHRD1"/>
</dbReference>
<proteinExistence type="predicted"/>
<keyword evidence="3" id="KW-0862">Zinc</keyword>
<comment type="caution">
    <text evidence="7">The sequence shown here is derived from an EMBL/GenBank/DDBJ whole genome shotgun (WGS) entry which is preliminary data.</text>
</comment>
<dbReference type="PROSITE" id="PS51401">
    <property type="entry name" value="CHORD"/>
    <property type="match status" value="2"/>
</dbReference>
<feature type="compositionally biased region" description="Polar residues" evidence="4">
    <location>
        <begin position="89"/>
        <end position="98"/>
    </location>
</feature>
<dbReference type="GO" id="GO:0046872">
    <property type="term" value="F:metal ion binding"/>
    <property type="evidence" value="ECO:0007669"/>
    <property type="project" value="UniProtKB-KW"/>
</dbReference>
<organism evidence="7 8">
    <name type="scientific">Coemansia interrupta</name>
    <dbReference type="NCBI Taxonomy" id="1126814"/>
    <lineage>
        <taxon>Eukaryota</taxon>
        <taxon>Fungi</taxon>
        <taxon>Fungi incertae sedis</taxon>
        <taxon>Zoopagomycota</taxon>
        <taxon>Kickxellomycotina</taxon>
        <taxon>Kickxellomycetes</taxon>
        <taxon>Kickxellales</taxon>
        <taxon>Kickxellaceae</taxon>
        <taxon>Coemansia</taxon>
    </lineage>
</organism>
<dbReference type="InterPro" id="IPR007052">
    <property type="entry name" value="CS_dom"/>
</dbReference>
<name>A0A9W8HD97_9FUNG</name>
<evidence type="ECO:0000256" key="2">
    <source>
        <dbReference type="ARBA" id="ARBA00022737"/>
    </source>
</evidence>
<sequence length="302" mass="33181">MPKCTRNACGQEYEDATNDAMACQYHPGKPEFHEGLKGWTCCKPRVHSFDEFMDIKGCQLGKHSSEPKHKDDPFKADLTKYDDVLPSEPQESAGTNKPVSASVAAAAAATGTAREPEPEPIDEDPAGIVVPVGTQCKRNGCSAAYVSEEESHQSNQCQFHPGKALFHEGNKGWTCCKPRATEFDEFLRIKGCTSGRHLFVGTQPDKKAQTEKCRRDFYQSGSNVIVSIYAKKINRDVSTIEFTPTALKVHLVYADGKEYDDDIELFAEIDPSASSFEFLSTKAEVTLVKAASAQWPALESSS</sequence>
<dbReference type="Proteomes" id="UP001140172">
    <property type="component" value="Unassembled WGS sequence"/>
</dbReference>
<keyword evidence="2" id="KW-0677">Repeat</keyword>
<gene>
    <name evidence="7" type="ORF">GGI15_002756</name>
</gene>
<feature type="domain" description="CS" evidence="5">
    <location>
        <begin position="210"/>
        <end position="299"/>
    </location>
</feature>
<feature type="domain" description="CHORD" evidence="6">
    <location>
        <begin position="4"/>
        <end position="63"/>
    </location>
</feature>
<feature type="domain" description="CHORD" evidence="6">
    <location>
        <begin position="136"/>
        <end position="197"/>
    </location>
</feature>
<protein>
    <recommendedName>
        <fullName evidence="9">Chord-domain-containing protein</fullName>
    </recommendedName>
</protein>